<keyword evidence="2" id="KW-0067">ATP-binding</keyword>
<dbReference type="SUPFAM" id="SSF52402">
    <property type="entry name" value="Adenine nucleotide alpha hydrolases-like"/>
    <property type="match status" value="1"/>
</dbReference>
<dbReference type="AlphaFoldDB" id="A0A1S1V656"/>
<evidence type="ECO:0000259" key="1">
    <source>
        <dbReference type="Pfam" id="PF01902"/>
    </source>
</evidence>
<dbReference type="STRING" id="39480.EUAN_15740"/>
<dbReference type="Pfam" id="PF01902">
    <property type="entry name" value="Diphthami_syn_2"/>
    <property type="match status" value="1"/>
</dbReference>
<dbReference type="Gene3D" id="3.90.1490.10">
    <property type="entry name" value="putative n-type atp pyrophosphatase, domain 2"/>
    <property type="match status" value="1"/>
</dbReference>
<organism evidence="2 3">
    <name type="scientific">Andreesenia angusta</name>
    <dbReference type="NCBI Taxonomy" id="39480"/>
    <lineage>
        <taxon>Bacteria</taxon>
        <taxon>Bacillati</taxon>
        <taxon>Bacillota</taxon>
        <taxon>Tissierellia</taxon>
        <taxon>Tissierellales</taxon>
        <taxon>Gottschalkiaceae</taxon>
        <taxon>Andreesenia</taxon>
    </lineage>
</organism>
<proteinExistence type="predicted"/>
<dbReference type="GO" id="GO:0005524">
    <property type="term" value="F:ATP binding"/>
    <property type="evidence" value="ECO:0007669"/>
    <property type="project" value="UniProtKB-KW"/>
</dbReference>
<dbReference type="NCBIfam" id="TIGR00290">
    <property type="entry name" value="MJ0570_dom"/>
    <property type="match status" value="1"/>
</dbReference>
<evidence type="ECO:0000313" key="3">
    <source>
        <dbReference type="Proteomes" id="UP000180254"/>
    </source>
</evidence>
<evidence type="ECO:0000313" key="2">
    <source>
        <dbReference type="EMBL" id="OHW62126.1"/>
    </source>
</evidence>
<accession>A0A1S1V656</accession>
<gene>
    <name evidence="2" type="ORF">EUAN_15740</name>
</gene>
<dbReference type="PIRSF" id="PIRSF039123">
    <property type="entry name" value="Diphthamide_synthase"/>
    <property type="match status" value="1"/>
</dbReference>
<name>A0A1S1V656_9FIRM</name>
<keyword evidence="3" id="KW-1185">Reference proteome</keyword>
<dbReference type="RefSeq" id="WP_071063380.1">
    <property type="nucleotide sequence ID" value="NZ_MKIE01000005.1"/>
</dbReference>
<keyword evidence="2" id="KW-0547">Nucleotide-binding</keyword>
<dbReference type="CDD" id="cd01994">
    <property type="entry name" value="AANH_PF0828-like"/>
    <property type="match status" value="1"/>
</dbReference>
<reference evidence="2 3" key="1">
    <citation type="submission" date="2016-09" db="EMBL/GenBank/DDBJ databases">
        <title>Genome sequence of Eubacterium angustum.</title>
        <authorList>
            <person name="Poehlein A."/>
            <person name="Daniel R."/>
        </authorList>
    </citation>
    <scope>NUCLEOTIDE SEQUENCE [LARGE SCALE GENOMIC DNA]</scope>
    <source>
        <strain evidence="2 3">DSM 1989</strain>
    </source>
</reference>
<dbReference type="OrthoDB" id="3572539at2"/>
<dbReference type="InterPro" id="IPR002761">
    <property type="entry name" value="Diphthami_syn_dom"/>
</dbReference>
<feature type="domain" description="Diphthamide synthase" evidence="1">
    <location>
        <begin position="9"/>
        <end position="215"/>
    </location>
</feature>
<dbReference type="Proteomes" id="UP000180254">
    <property type="component" value="Unassembled WGS sequence"/>
</dbReference>
<comment type="caution">
    <text evidence="2">The sequence shown here is derived from an EMBL/GenBank/DDBJ whole genome shotgun (WGS) entry which is preliminary data.</text>
</comment>
<dbReference type="InterPro" id="IPR014729">
    <property type="entry name" value="Rossmann-like_a/b/a_fold"/>
</dbReference>
<dbReference type="EMBL" id="MKIE01000005">
    <property type="protein sequence ID" value="OHW62126.1"/>
    <property type="molecule type" value="Genomic_DNA"/>
</dbReference>
<sequence length="217" mass="24391">MERMNFFSSWSGGKDSSLALYSAVERGGAPKLLLSIFEEGGERSRAHGLKREILKAQSESLGIPLEIVEASWGAYRDVFVDFLKGSSSRGLDSGVFGDIDLLAHREWLENAAEGTGIKPVFPLWGMSREEVVVKFIESGFEAYIVSCKKEALDASFLGRRLDKDLLEEFREKRVDLAGENGEYHSIVVNGPIFKHRLDISLNRVTENESHYFKEVRL</sequence>
<dbReference type="Gene3D" id="3.40.50.620">
    <property type="entry name" value="HUPs"/>
    <property type="match status" value="1"/>
</dbReference>
<protein>
    <submittedName>
        <fullName evidence="2">ATP-binding region</fullName>
    </submittedName>
</protein>
<dbReference type="InterPro" id="IPR030662">
    <property type="entry name" value="DPH6/MJ0570"/>
</dbReference>